<accession>A0A4Q0VLH6</accession>
<dbReference type="PANTHER" id="PTHR10426">
    <property type="entry name" value="STRICTOSIDINE SYNTHASE-RELATED"/>
    <property type="match status" value="1"/>
</dbReference>
<dbReference type="OrthoDB" id="241638at2"/>
<evidence type="ECO:0000256" key="2">
    <source>
        <dbReference type="ARBA" id="ARBA00022553"/>
    </source>
</evidence>
<dbReference type="GO" id="GO:0016787">
    <property type="term" value="F:hydrolase activity"/>
    <property type="evidence" value="ECO:0007669"/>
    <property type="project" value="TreeGrafter"/>
</dbReference>
<reference evidence="6 7" key="1">
    <citation type="journal article" date="2019" name="Int. J. Syst. Evol. Microbiol.">
        <title>Anaerobacillus alkaliphilus sp. nov., a novel alkaliphilic and moderately halophilic bacterium.</title>
        <authorList>
            <person name="Borsodi A.K."/>
            <person name="Aszalos J.M."/>
            <person name="Bihari P."/>
            <person name="Nagy I."/>
            <person name="Schumann P."/>
            <person name="Sproer C."/>
            <person name="Kovacs A.L."/>
            <person name="Boka K."/>
            <person name="Dobosy P."/>
            <person name="Ovari M."/>
            <person name="Szili-Kovacs T."/>
            <person name="Toth E."/>
        </authorList>
    </citation>
    <scope>NUCLEOTIDE SEQUENCE [LARGE SCALE GENOMIC DNA]</scope>
    <source>
        <strain evidence="6 7">B16-10</strain>
    </source>
</reference>
<keyword evidence="3" id="KW-0325">Glycoprotein</keyword>
<name>A0A4Q0VLH6_9BACI</name>
<comment type="caution">
    <text evidence="6">The sequence shown here is derived from an EMBL/GenBank/DDBJ whole genome shotgun (WGS) entry which is preliminary data.</text>
</comment>
<dbReference type="InterPro" id="IPR011042">
    <property type="entry name" value="6-blade_b-propeller_TolB-like"/>
</dbReference>
<feature type="domain" description="Strictosidine synthase conserved region" evidence="5">
    <location>
        <begin position="157"/>
        <end position="245"/>
    </location>
</feature>
<evidence type="ECO:0000256" key="1">
    <source>
        <dbReference type="ARBA" id="ARBA00009191"/>
    </source>
</evidence>
<keyword evidence="4" id="KW-1133">Transmembrane helix</keyword>
<keyword evidence="4" id="KW-0812">Transmembrane</keyword>
<keyword evidence="4" id="KW-0472">Membrane</keyword>
<dbReference type="GO" id="GO:0012505">
    <property type="term" value="C:endomembrane system"/>
    <property type="evidence" value="ECO:0007669"/>
    <property type="project" value="TreeGrafter"/>
</dbReference>
<feature type="transmembrane region" description="Helical" evidence="4">
    <location>
        <begin position="7"/>
        <end position="29"/>
    </location>
</feature>
<dbReference type="Gene3D" id="2.120.10.30">
    <property type="entry name" value="TolB, C-terminal domain"/>
    <property type="match status" value="1"/>
</dbReference>
<evidence type="ECO:0000256" key="4">
    <source>
        <dbReference type="SAM" id="Phobius"/>
    </source>
</evidence>
<dbReference type="AlphaFoldDB" id="A0A4Q0VLH6"/>
<sequence>MNKVLQTTIVIGIISFFLALYLSFAPIPFAPIKWDAHESRGYVGPHQKNTKLANMNYLDLGNYSQPEHLVYRSNWLYAAMKDGEIIRIRPDGSEIEEVVNTNGRPLGFDFDLEGSLIIADPMYGDHGGLIKVTNLEGEPEIELLTNAVEGTPILFADAVVVASNGMIYFTDASQKVRVKDIGDVGKAGELDILGNSSSGRLLEYNPTTQKTRIIMRDLSFANGIVLSKDEQQIIINETGKYRVWKVDVAAENISANEISDHSIVLIDNLPGLPDNLMRGRDNRIWIGLVHPRNDFLDFSADKPWLRAIVMRLPHFLLPKGKGYAHVIAIDESGAILDDLQSSSGTFTDITGVTETEQSLYFHTLNNNRTIGWIRY</sequence>
<comment type="similarity">
    <text evidence="1">Belongs to the strictosidine synthase family.</text>
</comment>
<evidence type="ECO:0000256" key="3">
    <source>
        <dbReference type="ARBA" id="ARBA00023180"/>
    </source>
</evidence>
<dbReference type="PANTHER" id="PTHR10426:SF88">
    <property type="entry name" value="ADIPOCYTE PLASMA MEMBRANE-ASSOCIATED PROTEIN HEMOMUCIN-RELATED"/>
    <property type="match status" value="1"/>
</dbReference>
<dbReference type="InterPro" id="IPR018119">
    <property type="entry name" value="Strictosidine_synth_cons-reg"/>
</dbReference>
<evidence type="ECO:0000313" key="7">
    <source>
        <dbReference type="Proteomes" id="UP000290649"/>
    </source>
</evidence>
<keyword evidence="2" id="KW-0597">Phosphoprotein</keyword>
<dbReference type="EMBL" id="QOUX01000047">
    <property type="protein sequence ID" value="RXI96238.1"/>
    <property type="molecule type" value="Genomic_DNA"/>
</dbReference>
<proteinExistence type="inferred from homology"/>
<gene>
    <name evidence="6" type="ORF">DS745_21090</name>
</gene>
<organism evidence="6 7">
    <name type="scientific">Anaerobacillus alkaliphilus</name>
    <dbReference type="NCBI Taxonomy" id="1548597"/>
    <lineage>
        <taxon>Bacteria</taxon>
        <taxon>Bacillati</taxon>
        <taxon>Bacillota</taxon>
        <taxon>Bacilli</taxon>
        <taxon>Bacillales</taxon>
        <taxon>Bacillaceae</taxon>
        <taxon>Anaerobacillus</taxon>
    </lineage>
</organism>
<dbReference type="SUPFAM" id="SSF63829">
    <property type="entry name" value="Calcium-dependent phosphotriesterase"/>
    <property type="match status" value="1"/>
</dbReference>
<dbReference type="RefSeq" id="WP_129080217.1">
    <property type="nucleotide sequence ID" value="NZ_QOUX01000047.1"/>
</dbReference>
<keyword evidence="7" id="KW-1185">Reference proteome</keyword>
<evidence type="ECO:0000313" key="6">
    <source>
        <dbReference type="EMBL" id="RXI96238.1"/>
    </source>
</evidence>
<dbReference type="Pfam" id="PF20067">
    <property type="entry name" value="SSL_N"/>
    <property type="match status" value="1"/>
</dbReference>
<evidence type="ECO:0000259" key="5">
    <source>
        <dbReference type="Pfam" id="PF03088"/>
    </source>
</evidence>
<dbReference type="Pfam" id="PF03088">
    <property type="entry name" value="Str_synth"/>
    <property type="match status" value="1"/>
</dbReference>
<dbReference type="Proteomes" id="UP000290649">
    <property type="component" value="Unassembled WGS sequence"/>
</dbReference>
<protein>
    <submittedName>
        <fullName evidence="6">SMP-30/gluconolactonase/LRE family protein</fullName>
    </submittedName>
</protein>